<gene>
    <name evidence="2" type="ORF">GNZ18_31500</name>
</gene>
<protein>
    <submittedName>
        <fullName evidence="2">Transcriptional regulator</fullName>
    </submittedName>
</protein>
<dbReference type="AlphaFoldDB" id="A0A7K1L9J1"/>
<sequence length="288" mass="32596">MHTLWLPTEDPDALTRPRLLLAAKLRDLRERNGVTSETAGAAIGSLPLLKAMERGVTASDPHHVMALASLYDLTDHAARLQLLQLALSSRQEGWWQPYRPFIRSWFLPYLGAEQAAEIIRCYTVGAVPDLLQHPAYAAHVIRGANPGADAGELAKRLELRMRRQRVLHERNPPRLWAIIDETALRRRVGTPETTYRQLDHLLDLCELPHVTIQIIPLTVGHDLPRSPITLVRVLHDQDVRQVVFLQQFNAAYYPDDHKRHLYAMDLLAVIAEPPAHTPGLLREMISAL</sequence>
<accession>A0A7K1L9J1</accession>
<organism evidence="2 3">
    <name type="scientific">Actinomadura litoris</name>
    <dbReference type="NCBI Taxonomy" id="2678616"/>
    <lineage>
        <taxon>Bacteria</taxon>
        <taxon>Bacillati</taxon>
        <taxon>Actinomycetota</taxon>
        <taxon>Actinomycetes</taxon>
        <taxon>Streptosporangiales</taxon>
        <taxon>Thermomonosporaceae</taxon>
        <taxon>Actinomadura</taxon>
    </lineage>
</organism>
<dbReference type="Proteomes" id="UP000432015">
    <property type="component" value="Unassembled WGS sequence"/>
</dbReference>
<evidence type="ECO:0000313" key="2">
    <source>
        <dbReference type="EMBL" id="MUN41097.1"/>
    </source>
</evidence>
<comment type="caution">
    <text evidence="2">The sequence shown here is derived from an EMBL/GenBank/DDBJ whole genome shotgun (WGS) entry which is preliminary data.</text>
</comment>
<evidence type="ECO:0000313" key="3">
    <source>
        <dbReference type="Proteomes" id="UP000432015"/>
    </source>
</evidence>
<dbReference type="RefSeq" id="WP_156220287.1">
    <property type="nucleotide sequence ID" value="NZ_WOFH01000013.1"/>
</dbReference>
<dbReference type="InterPro" id="IPR043917">
    <property type="entry name" value="DUF5753"/>
</dbReference>
<evidence type="ECO:0000259" key="1">
    <source>
        <dbReference type="Pfam" id="PF19054"/>
    </source>
</evidence>
<dbReference type="EMBL" id="WOFH01000013">
    <property type="protein sequence ID" value="MUN41097.1"/>
    <property type="molecule type" value="Genomic_DNA"/>
</dbReference>
<proteinExistence type="predicted"/>
<reference evidence="2 3" key="1">
    <citation type="submission" date="2019-11" db="EMBL/GenBank/DDBJ databases">
        <authorList>
            <person name="Cao P."/>
        </authorList>
    </citation>
    <scope>NUCLEOTIDE SEQUENCE [LARGE SCALE GENOMIC DNA]</scope>
    <source>
        <strain evidence="2 3">NEAU-AAG5</strain>
    </source>
</reference>
<dbReference type="Pfam" id="PF19054">
    <property type="entry name" value="DUF5753"/>
    <property type="match status" value="1"/>
</dbReference>
<name>A0A7K1L9J1_9ACTN</name>
<feature type="domain" description="DUF5753" evidence="1">
    <location>
        <begin position="109"/>
        <end position="283"/>
    </location>
</feature>
<keyword evidence="3" id="KW-1185">Reference proteome</keyword>